<dbReference type="AlphaFoldDB" id="A0A7I7JXI4"/>
<feature type="chain" id="PRO_5043624535" evidence="2">
    <location>
        <begin position="31"/>
        <end position="181"/>
    </location>
</feature>
<dbReference type="EMBL" id="AP022563">
    <property type="protein sequence ID" value="BBX16590.1"/>
    <property type="molecule type" value="Genomic_DNA"/>
</dbReference>
<proteinExistence type="predicted"/>
<keyword evidence="2" id="KW-0732">Signal</keyword>
<evidence type="ECO:0000256" key="1">
    <source>
        <dbReference type="SAM" id="MobiDB-lite"/>
    </source>
</evidence>
<keyword evidence="4" id="KW-1185">Reference proteome</keyword>
<gene>
    <name evidence="3" type="ORF">MDUV_14500</name>
</gene>
<evidence type="ECO:0000313" key="4">
    <source>
        <dbReference type="Proteomes" id="UP000467006"/>
    </source>
</evidence>
<dbReference type="RefSeq" id="WP_098005693.1">
    <property type="nucleotide sequence ID" value="NZ_AP022563.1"/>
</dbReference>
<dbReference type="KEGG" id="mdu:MDUV_14500"/>
<evidence type="ECO:0000313" key="3">
    <source>
        <dbReference type="EMBL" id="BBX16590.1"/>
    </source>
</evidence>
<feature type="compositionally biased region" description="Low complexity" evidence="1">
    <location>
        <begin position="136"/>
        <end position="158"/>
    </location>
</feature>
<feature type="region of interest" description="Disordered" evidence="1">
    <location>
        <begin position="132"/>
        <end position="181"/>
    </location>
</feature>
<protein>
    <submittedName>
        <fullName evidence="3">Uncharacterized protein</fullName>
    </submittedName>
</protein>
<dbReference type="InterPro" id="IPR006311">
    <property type="entry name" value="TAT_signal"/>
</dbReference>
<feature type="compositionally biased region" description="Low complexity" evidence="1">
    <location>
        <begin position="25"/>
        <end position="51"/>
    </location>
</feature>
<dbReference type="Proteomes" id="UP000467006">
    <property type="component" value="Chromosome"/>
</dbReference>
<dbReference type="OrthoDB" id="4731062at2"/>
<accession>A0A7I7JXI4</accession>
<sequence>MSSQSRRRAAAVAVAAAALAGALSVPTAAAQPAQPTQPAQPGQPTAPSGQQDAPVRVNPDRLLMTISQEYQTGAGGGQVSKLIDQAMTLRMQGFRPSMANAQALAAALDKRPNQTPLIEALRATVAYQRKLQLQSANTPAQQPGPQGPVGPQTPGAPAMPGWVPESPMQQDSQIFPMPGRS</sequence>
<feature type="signal peptide" evidence="2">
    <location>
        <begin position="1"/>
        <end position="30"/>
    </location>
</feature>
<organism evidence="3 4">
    <name type="scientific">Mycolicibacterium duvalii</name>
    <dbReference type="NCBI Taxonomy" id="39688"/>
    <lineage>
        <taxon>Bacteria</taxon>
        <taxon>Bacillati</taxon>
        <taxon>Actinomycetota</taxon>
        <taxon>Actinomycetes</taxon>
        <taxon>Mycobacteriales</taxon>
        <taxon>Mycobacteriaceae</taxon>
        <taxon>Mycolicibacterium</taxon>
    </lineage>
</organism>
<dbReference type="PROSITE" id="PS51318">
    <property type="entry name" value="TAT"/>
    <property type="match status" value="1"/>
</dbReference>
<name>A0A7I7JXI4_9MYCO</name>
<evidence type="ECO:0000256" key="2">
    <source>
        <dbReference type="SAM" id="SignalP"/>
    </source>
</evidence>
<reference evidence="3 4" key="1">
    <citation type="journal article" date="2019" name="Emerg. Microbes Infect.">
        <title>Comprehensive subspecies identification of 175 nontuberculous mycobacteria species based on 7547 genomic profiles.</title>
        <authorList>
            <person name="Matsumoto Y."/>
            <person name="Kinjo T."/>
            <person name="Motooka D."/>
            <person name="Nabeya D."/>
            <person name="Jung N."/>
            <person name="Uechi K."/>
            <person name="Horii T."/>
            <person name="Iida T."/>
            <person name="Fujita J."/>
            <person name="Nakamura S."/>
        </authorList>
    </citation>
    <scope>NUCLEOTIDE SEQUENCE [LARGE SCALE GENOMIC DNA]</scope>
    <source>
        <strain evidence="3 4">JCM 6396</strain>
    </source>
</reference>
<feature type="region of interest" description="Disordered" evidence="1">
    <location>
        <begin position="25"/>
        <end position="55"/>
    </location>
</feature>